<keyword evidence="1 5" id="KW-0479">Metal-binding</keyword>
<dbReference type="STRING" id="763407.A0A167NLN0"/>
<dbReference type="GO" id="GO:0046872">
    <property type="term" value="F:metal ion binding"/>
    <property type="evidence" value="ECO:0007669"/>
    <property type="project" value="UniProtKB-KW"/>
</dbReference>
<dbReference type="OrthoDB" id="546632at2759"/>
<evidence type="ECO:0000256" key="5">
    <source>
        <dbReference type="PIRSR" id="PIRSR623088-3"/>
    </source>
</evidence>
<feature type="binding site" evidence="5">
    <location>
        <position position="387"/>
    </location>
    <ligand>
        <name>Zn(2+)</name>
        <dbReference type="ChEBI" id="CHEBI:29105"/>
        <label>1</label>
    </ligand>
</feature>
<dbReference type="RefSeq" id="XP_018294250.1">
    <property type="nucleotide sequence ID" value="XM_018435375.1"/>
</dbReference>
<evidence type="ECO:0000256" key="1">
    <source>
        <dbReference type="ARBA" id="ARBA00022723"/>
    </source>
</evidence>
<dbReference type="EMBL" id="KV440976">
    <property type="protein sequence ID" value="OAD76210.1"/>
    <property type="molecule type" value="Genomic_DNA"/>
</dbReference>
<dbReference type="VEuPathDB" id="FungiDB:PHYBLDRAFT_166183"/>
<evidence type="ECO:0000259" key="6">
    <source>
        <dbReference type="PROSITE" id="PS51845"/>
    </source>
</evidence>
<dbReference type="SMART" id="SM00471">
    <property type="entry name" value="HDc"/>
    <property type="match status" value="1"/>
</dbReference>
<dbReference type="Gene3D" id="1.10.1300.10">
    <property type="entry name" value="3'5'-cyclic nucleotide phosphodiesterase, catalytic domain"/>
    <property type="match status" value="1"/>
</dbReference>
<feature type="active site" description="Proton donor" evidence="3">
    <location>
        <position position="331"/>
    </location>
</feature>
<dbReference type="InParanoid" id="A0A167NLN0"/>
<dbReference type="Pfam" id="PF00233">
    <property type="entry name" value="PDEase_I"/>
    <property type="match status" value="1"/>
</dbReference>
<evidence type="ECO:0000313" key="7">
    <source>
        <dbReference type="EMBL" id="OAD76210.1"/>
    </source>
</evidence>
<organism evidence="7 8">
    <name type="scientific">Phycomyces blakesleeanus (strain ATCC 8743b / DSM 1359 / FGSC 10004 / NBRC 33097 / NRRL 1555)</name>
    <dbReference type="NCBI Taxonomy" id="763407"/>
    <lineage>
        <taxon>Eukaryota</taxon>
        <taxon>Fungi</taxon>
        <taxon>Fungi incertae sedis</taxon>
        <taxon>Mucoromycota</taxon>
        <taxon>Mucoromycotina</taxon>
        <taxon>Mucoromycetes</taxon>
        <taxon>Mucorales</taxon>
        <taxon>Phycomycetaceae</taxon>
        <taxon>Phycomyces</taxon>
    </lineage>
</organism>
<feature type="binding site" evidence="4">
    <location>
        <position position="388"/>
    </location>
    <ligand>
        <name>AMP</name>
        <dbReference type="ChEBI" id="CHEBI:456215"/>
    </ligand>
</feature>
<gene>
    <name evidence="7" type="ORF">PHYBLDRAFT_166183</name>
</gene>
<dbReference type="InterPro" id="IPR023088">
    <property type="entry name" value="PDEase"/>
</dbReference>
<dbReference type="Gene3D" id="3.40.50.2300">
    <property type="match status" value="1"/>
</dbReference>
<dbReference type="PANTHER" id="PTHR11347">
    <property type="entry name" value="CYCLIC NUCLEOTIDE PHOSPHODIESTERASE"/>
    <property type="match status" value="1"/>
</dbReference>
<feature type="binding site" evidence="4">
    <location>
        <begin position="331"/>
        <end position="335"/>
    </location>
    <ligand>
        <name>AMP</name>
        <dbReference type="ChEBI" id="CHEBI:456215"/>
    </ligand>
</feature>
<sequence length="758" mass="84176">MNPTDCSVIVLYQSPAQPYAIDGSTNSESTENNQWPTYMVSLQAVFGQVILQSNPAEALERARECNQVSPTLLLIDLDALLGTECPEEEYDYDDTDSLYTLSCSSSCSTNSTNSSGTMADPRMAWVKKISREMSTVPIVVCSTNDSPSFMLDCIHAGASDYLLKPLPLYTIKTLFLKLHRCRADSKMHDSSVQGSSFPSSPVSCPDHFLSNSPPITTTSYPPNSLNNRFKEIFNRDMQLTKAIMDIYVPLPQHAKYMTITSQHKDTLKKAIFSWDYCPFDYDSTDLIHCVYLIFEQILVSPELSYLGIGQGQLYDFIIDLSSAYHDENPYHNFAHAVDVLQCLFHFLCQLGLLPYNTVDTGRSSYQLPQDILRPLDVFGLLLAAIGHDAAHPGVNNMFLINSATPLALLYNDHSILESLHSMTLFQLIKKHGFDQFAGGCGSSSYQEFRKTVITSILATDMSLHSDYVTKIKEQADRMKTIDLNSLDSVALQNERLLLCSGLIKCADISNVTRPFMRAEKWAELLVEEFVLQGDLERELGMPVLPMNDRTKVILEDSQIGFICFVALDLFKSVQKVLPEMSFAVNHMESNLKRWEHRKNSNHNCASTDTPLVVPAASAAAGAAAGAATGASAGVKEETESSWEAPIEQQTTIHVETVTKKRTSGTMDCNTQVVEIHKRVSLDSGRDTLSNSSTRFKKMPSMPAMAMENYVESKMTTVAASIDTKPEHPNEARGEWGTHDSSNPSYCQYTVLSTISTPH</sequence>
<reference evidence="8" key="1">
    <citation type="submission" date="2015-06" db="EMBL/GenBank/DDBJ databases">
        <title>Expansion of signal transduction pathways in fungi by whole-genome duplication.</title>
        <authorList>
            <consortium name="DOE Joint Genome Institute"/>
            <person name="Corrochano L.M."/>
            <person name="Kuo A."/>
            <person name="Marcet-Houben M."/>
            <person name="Polaino S."/>
            <person name="Salamov A."/>
            <person name="Villalobos J.M."/>
            <person name="Alvarez M.I."/>
            <person name="Avalos J."/>
            <person name="Benito E.P."/>
            <person name="Benoit I."/>
            <person name="Burger G."/>
            <person name="Camino L.P."/>
            <person name="Canovas D."/>
            <person name="Cerda-Olmedo E."/>
            <person name="Cheng J.-F."/>
            <person name="Dominguez A."/>
            <person name="Elias M."/>
            <person name="Eslava A.P."/>
            <person name="Glaser F."/>
            <person name="Grimwood J."/>
            <person name="Gutierrez G."/>
            <person name="Heitman J."/>
            <person name="Henrissat B."/>
            <person name="Iturriaga E.A."/>
            <person name="Lang B.F."/>
            <person name="Lavin J.L."/>
            <person name="Lee S."/>
            <person name="Li W."/>
            <person name="Lindquist E."/>
            <person name="Lopez-Garcia S."/>
            <person name="Luque E.M."/>
            <person name="Marcos A.T."/>
            <person name="Martin J."/>
            <person name="McCluskey K."/>
            <person name="Medina H.R."/>
            <person name="Miralles-Duran A."/>
            <person name="Miyazaki A."/>
            <person name="Munoz-Torres E."/>
            <person name="Oguiza J.A."/>
            <person name="Ohm R."/>
            <person name="Olmedo M."/>
            <person name="Orejas M."/>
            <person name="Ortiz-Castellanos L."/>
            <person name="Pisabarro A.G."/>
            <person name="Rodriguez-Romero J."/>
            <person name="Ruiz-Herrera J."/>
            <person name="Ruiz-Vazquez R."/>
            <person name="Sanz C."/>
            <person name="Schackwitz W."/>
            <person name="Schmutz J."/>
            <person name="Shahriari M."/>
            <person name="Shelest E."/>
            <person name="Silva-Franco F."/>
            <person name="Soanes D."/>
            <person name="Syed K."/>
            <person name="Tagua V.G."/>
            <person name="Talbot N.J."/>
            <person name="Thon M."/>
            <person name="De vries R.P."/>
            <person name="Wiebenga A."/>
            <person name="Yadav J.S."/>
            <person name="Braun E.L."/>
            <person name="Baker S."/>
            <person name="Garre V."/>
            <person name="Horwitz B."/>
            <person name="Torres-Martinez S."/>
            <person name="Idnurm A."/>
            <person name="Herrera-Estrella A."/>
            <person name="Gabaldon T."/>
            <person name="Grigoriev I.V."/>
        </authorList>
    </citation>
    <scope>NUCLEOTIDE SEQUENCE [LARGE SCALE GENOMIC DNA]</scope>
    <source>
        <strain evidence="8">NRRL 1555(-)</strain>
    </source>
</reference>
<feature type="binding site" evidence="5">
    <location>
        <position position="388"/>
    </location>
    <ligand>
        <name>Zn(2+)</name>
        <dbReference type="ChEBI" id="CHEBI:29105"/>
        <label>1</label>
    </ligand>
</feature>
<accession>A0A167NLN0</accession>
<evidence type="ECO:0000256" key="3">
    <source>
        <dbReference type="PIRSR" id="PIRSR623088-1"/>
    </source>
</evidence>
<dbReference type="InterPro" id="IPR011006">
    <property type="entry name" value="CheY-like_superfamily"/>
</dbReference>
<dbReference type="SUPFAM" id="SSF52172">
    <property type="entry name" value="CheY-like"/>
    <property type="match status" value="1"/>
</dbReference>
<name>A0A167NLN0_PHYB8</name>
<dbReference type="Proteomes" id="UP000077315">
    <property type="component" value="Unassembled WGS sequence"/>
</dbReference>
<feature type="domain" description="PDEase" evidence="6">
    <location>
        <begin position="255"/>
        <end position="601"/>
    </location>
</feature>
<feature type="binding site" evidence="5">
    <location>
        <position position="507"/>
    </location>
    <ligand>
        <name>Zn(2+)</name>
        <dbReference type="ChEBI" id="CHEBI:29105"/>
        <label>1</label>
    </ligand>
</feature>
<feature type="binding site" evidence="4">
    <location>
        <position position="558"/>
    </location>
    <ligand>
        <name>AMP</name>
        <dbReference type="ChEBI" id="CHEBI:456215"/>
    </ligand>
</feature>
<dbReference type="GeneID" id="28996281"/>
<feature type="binding site" evidence="4">
    <location>
        <position position="507"/>
    </location>
    <ligand>
        <name>AMP</name>
        <dbReference type="ChEBI" id="CHEBI:456215"/>
    </ligand>
</feature>
<evidence type="ECO:0000313" key="8">
    <source>
        <dbReference type="Proteomes" id="UP000077315"/>
    </source>
</evidence>
<dbReference type="GO" id="GO:0007165">
    <property type="term" value="P:signal transduction"/>
    <property type="evidence" value="ECO:0007669"/>
    <property type="project" value="InterPro"/>
</dbReference>
<dbReference type="CDD" id="cd00077">
    <property type="entry name" value="HDc"/>
    <property type="match status" value="1"/>
</dbReference>
<feature type="binding site" evidence="5">
    <location>
        <position position="335"/>
    </location>
    <ligand>
        <name>Zn(2+)</name>
        <dbReference type="ChEBI" id="CHEBI:29105"/>
        <label>1</label>
    </ligand>
</feature>
<evidence type="ECO:0000256" key="2">
    <source>
        <dbReference type="ARBA" id="ARBA00022801"/>
    </source>
</evidence>
<feature type="binding site" evidence="5">
    <location>
        <position position="388"/>
    </location>
    <ligand>
        <name>Zn(2+)</name>
        <dbReference type="ChEBI" id="CHEBI:29105"/>
        <label>2</label>
    </ligand>
</feature>
<dbReference type="InterPro" id="IPR003607">
    <property type="entry name" value="HD/PDEase_dom"/>
</dbReference>
<dbReference type="GO" id="GO:0004114">
    <property type="term" value="F:3',5'-cyclic-nucleotide phosphodiesterase activity"/>
    <property type="evidence" value="ECO:0007669"/>
    <property type="project" value="InterPro"/>
</dbReference>
<evidence type="ECO:0000256" key="4">
    <source>
        <dbReference type="PIRSR" id="PIRSR623088-2"/>
    </source>
</evidence>
<dbReference type="SUPFAM" id="SSF109604">
    <property type="entry name" value="HD-domain/PDEase-like"/>
    <property type="match status" value="1"/>
</dbReference>
<proteinExistence type="predicted"/>
<keyword evidence="8" id="KW-1185">Reference proteome</keyword>
<keyword evidence="2" id="KW-0378">Hydrolase</keyword>
<dbReference type="PROSITE" id="PS51845">
    <property type="entry name" value="PDEASE_I_2"/>
    <property type="match status" value="1"/>
</dbReference>
<protein>
    <recommendedName>
        <fullName evidence="6">PDEase domain-containing protein</fullName>
    </recommendedName>
</protein>
<dbReference type="AlphaFoldDB" id="A0A167NLN0"/>
<dbReference type="InterPro" id="IPR036971">
    <property type="entry name" value="PDEase_catalytic_dom_sf"/>
</dbReference>
<dbReference type="PRINTS" id="PR00387">
    <property type="entry name" value="PDIESTERASE1"/>
</dbReference>
<dbReference type="InterPro" id="IPR002073">
    <property type="entry name" value="PDEase_catalytic_dom"/>
</dbReference>